<dbReference type="Pfam" id="PF12830">
    <property type="entry name" value="Nipped-B_C"/>
    <property type="match status" value="1"/>
</dbReference>
<dbReference type="GO" id="GO:0090694">
    <property type="term" value="C:Scc2-Scc4 cohesin loading complex"/>
    <property type="evidence" value="ECO:0007669"/>
    <property type="project" value="TreeGrafter"/>
</dbReference>
<feature type="region of interest" description="Disordered" evidence="7">
    <location>
        <begin position="1"/>
        <end position="30"/>
    </location>
</feature>
<evidence type="ECO:0000256" key="5">
    <source>
        <dbReference type="ARBA" id="ARBA00023306"/>
    </source>
</evidence>
<feature type="region of interest" description="Disordered" evidence="7">
    <location>
        <begin position="109"/>
        <end position="240"/>
    </location>
</feature>
<name>A0A8B9M8I5_9AVES</name>
<dbReference type="Ensembl" id="ENSANIT00000004534.1">
    <property type="protein sequence ID" value="ENSANIP00000004392.1"/>
    <property type="gene ID" value="ENSANIG00000002913.1"/>
</dbReference>
<reference evidence="10" key="2">
    <citation type="submission" date="2025-09" db="UniProtKB">
        <authorList>
            <consortium name="Ensembl"/>
        </authorList>
    </citation>
    <scope>IDENTIFICATION</scope>
</reference>
<dbReference type="InterPro" id="IPR033031">
    <property type="entry name" value="Scc2/Nipped-B"/>
</dbReference>
<comment type="similarity">
    <text evidence="2 6">Belongs to the SCC2/Nipped-B family.</text>
</comment>
<feature type="transmembrane region" description="Helical" evidence="8">
    <location>
        <begin position="531"/>
        <end position="550"/>
    </location>
</feature>
<protein>
    <recommendedName>
        <fullName evidence="6">Nipped-B protein</fullName>
    </recommendedName>
</protein>
<dbReference type="Pfam" id="PF12765">
    <property type="entry name" value="Cohesin_HEAT"/>
    <property type="match status" value="1"/>
</dbReference>
<evidence type="ECO:0000256" key="2">
    <source>
        <dbReference type="ARBA" id="ARBA00009252"/>
    </source>
</evidence>
<keyword evidence="3 6" id="KW-0677">Repeat</keyword>
<comment type="subcellular location">
    <subcellularLocation>
        <location evidence="1 6">Nucleus</location>
    </subcellularLocation>
</comment>
<dbReference type="InterPro" id="IPR026003">
    <property type="entry name" value="Cohesin_HEAT"/>
</dbReference>
<dbReference type="GO" id="GO:0003007">
    <property type="term" value="P:heart morphogenesis"/>
    <property type="evidence" value="ECO:0007669"/>
    <property type="project" value="TreeGrafter"/>
</dbReference>
<dbReference type="InterPro" id="IPR016024">
    <property type="entry name" value="ARM-type_fold"/>
</dbReference>
<dbReference type="Proteomes" id="UP000694541">
    <property type="component" value="Unplaced"/>
</dbReference>
<feature type="compositionally biased region" description="Basic residues" evidence="7">
    <location>
        <begin position="220"/>
        <end position="231"/>
    </location>
</feature>
<proteinExistence type="inferred from homology"/>
<dbReference type="GO" id="GO:1990414">
    <property type="term" value="P:replication-born double-strand break repair via sister chromatid exchange"/>
    <property type="evidence" value="ECO:0007669"/>
    <property type="project" value="TreeGrafter"/>
</dbReference>
<organism evidence="10 11">
    <name type="scientific">Accipiter nisus</name>
    <name type="common">Eurasian sparrowhawk</name>
    <dbReference type="NCBI Taxonomy" id="211598"/>
    <lineage>
        <taxon>Eukaryota</taxon>
        <taxon>Metazoa</taxon>
        <taxon>Chordata</taxon>
        <taxon>Craniata</taxon>
        <taxon>Vertebrata</taxon>
        <taxon>Euteleostomi</taxon>
        <taxon>Archelosauria</taxon>
        <taxon>Archosauria</taxon>
        <taxon>Dinosauria</taxon>
        <taxon>Saurischia</taxon>
        <taxon>Theropoda</taxon>
        <taxon>Coelurosauria</taxon>
        <taxon>Aves</taxon>
        <taxon>Neognathae</taxon>
        <taxon>Neoaves</taxon>
        <taxon>Telluraves</taxon>
        <taxon>Accipitrimorphae</taxon>
        <taxon>Accipitriformes</taxon>
        <taxon>Accipitridae</taxon>
        <taxon>Accipitrinae</taxon>
        <taxon>Accipiter</taxon>
    </lineage>
</organism>
<feature type="compositionally biased region" description="Basic and acidic residues" evidence="7">
    <location>
        <begin position="9"/>
        <end position="30"/>
    </location>
</feature>
<feature type="domain" description="Sister chromatid cohesion C-terminal" evidence="9">
    <location>
        <begin position="1306"/>
        <end position="1451"/>
    </location>
</feature>
<dbReference type="PANTHER" id="PTHR21704:SF18">
    <property type="entry name" value="NIPPED-B-LIKE PROTEIN"/>
    <property type="match status" value="1"/>
</dbReference>
<dbReference type="GO" id="GO:0048565">
    <property type="term" value="P:digestive tract development"/>
    <property type="evidence" value="ECO:0007669"/>
    <property type="project" value="TreeGrafter"/>
</dbReference>
<evidence type="ECO:0000256" key="4">
    <source>
        <dbReference type="ARBA" id="ARBA00023242"/>
    </source>
</evidence>
<feature type="compositionally biased region" description="Acidic residues" evidence="7">
    <location>
        <begin position="138"/>
        <end position="149"/>
    </location>
</feature>
<dbReference type="GO" id="GO:0061775">
    <property type="term" value="F:cohesin loader activity"/>
    <property type="evidence" value="ECO:0007669"/>
    <property type="project" value="InterPro"/>
</dbReference>
<keyword evidence="11" id="KW-1185">Reference proteome</keyword>
<keyword evidence="8" id="KW-1133">Transmembrane helix</keyword>
<evidence type="ECO:0000256" key="6">
    <source>
        <dbReference type="RuleBase" id="RU364107"/>
    </source>
</evidence>
<evidence type="ECO:0000313" key="10">
    <source>
        <dbReference type="Ensembl" id="ENSANIP00000004392.1"/>
    </source>
</evidence>
<keyword evidence="8" id="KW-0812">Transmembrane</keyword>
<dbReference type="InterPro" id="IPR024986">
    <property type="entry name" value="Nipped-B_C"/>
</dbReference>
<evidence type="ECO:0000313" key="11">
    <source>
        <dbReference type="Proteomes" id="UP000694541"/>
    </source>
</evidence>
<feature type="region of interest" description="Disordered" evidence="7">
    <location>
        <begin position="68"/>
        <end position="96"/>
    </location>
</feature>
<evidence type="ECO:0000256" key="1">
    <source>
        <dbReference type="ARBA" id="ARBA00004123"/>
    </source>
</evidence>
<feature type="compositionally biased region" description="Basic and acidic residues" evidence="7">
    <location>
        <begin position="159"/>
        <end position="188"/>
    </location>
</feature>
<dbReference type="GO" id="GO:0003682">
    <property type="term" value="F:chromatin binding"/>
    <property type="evidence" value="ECO:0007669"/>
    <property type="project" value="TreeGrafter"/>
</dbReference>
<dbReference type="GO" id="GO:0034087">
    <property type="term" value="P:establishment of mitotic sister chromatid cohesion"/>
    <property type="evidence" value="ECO:0007669"/>
    <property type="project" value="TreeGrafter"/>
</dbReference>
<evidence type="ECO:0000256" key="3">
    <source>
        <dbReference type="ARBA" id="ARBA00022737"/>
    </source>
</evidence>
<feature type="region of interest" description="Disordered" evidence="7">
    <location>
        <begin position="1662"/>
        <end position="1728"/>
    </location>
</feature>
<dbReference type="GO" id="GO:0007420">
    <property type="term" value="P:brain development"/>
    <property type="evidence" value="ECO:0007669"/>
    <property type="project" value="TreeGrafter"/>
</dbReference>
<evidence type="ECO:0000256" key="8">
    <source>
        <dbReference type="SAM" id="Phobius"/>
    </source>
</evidence>
<accession>A0A8B9M8I5</accession>
<keyword evidence="8" id="KW-0472">Membrane</keyword>
<keyword evidence="5 6" id="KW-0131">Cell cycle</keyword>
<dbReference type="CDD" id="cd23958">
    <property type="entry name" value="SCC2"/>
    <property type="match status" value="1"/>
</dbReference>
<reference evidence="10" key="1">
    <citation type="submission" date="2025-08" db="UniProtKB">
        <authorList>
            <consortium name="Ensembl"/>
        </authorList>
    </citation>
    <scope>IDENTIFICATION</scope>
</reference>
<dbReference type="PANTHER" id="PTHR21704">
    <property type="entry name" value="NIPPED-B-LIKE PROTEIN DELANGIN SCC2-RELATED"/>
    <property type="match status" value="1"/>
</dbReference>
<dbReference type="GO" id="GO:0140588">
    <property type="term" value="P:chromatin looping"/>
    <property type="evidence" value="ECO:0007669"/>
    <property type="project" value="InterPro"/>
</dbReference>
<evidence type="ECO:0000259" key="9">
    <source>
        <dbReference type="Pfam" id="PF12830"/>
    </source>
</evidence>
<dbReference type="SUPFAM" id="SSF48371">
    <property type="entry name" value="ARM repeat"/>
    <property type="match status" value="2"/>
</dbReference>
<dbReference type="InterPro" id="IPR011989">
    <property type="entry name" value="ARM-like"/>
</dbReference>
<feature type="region of interest" description="Disordered" evidence="7">
    <location>
        <begin position="1501"/>
        <end position="1550"/>
    </location>
</feature>
<feature type="compositionally biased region" description="Polar residues" evidence="7">
    <location>
        <begin position="1672"/>
        <end position="1682"/>
    </location>
</feature>
<dbReference type="GO" id="GO:0071169">
    <property type="term" value="P:establishment of protein localization to chromatin"/>
    <property type="evidence" value="ECO:0007669"/>
    <property type="project" value="TreeGrafter"/>
</dbReference>
<evidence type="ECO:0000256" key="7">
    <source>
        <dbReference type="SAM" id="MobiDB-lite"/>
    </source>
</evidence>
<feature type="transmembrane region" description="Helical" evidence="8">
    <location>
        <begin position="499"/>
        <end position="519"/>
    </location>
</feature>
<dbReference type="GO" id="GO:0010468">
    <property type="term" value="P:regulation of gene expression"/>
    <property type="evidence" value="ECO:0007669"/>
    <property type="project" value="InterPro"/>
</dbReference>
<dbReference type="GO" id="GO:0048703">
    <property type="term" value="P:embryonic viscerocranium morphogenesis"/>
    <property type="evidence" value="ECO:0007669"/>
    <property type="project" value="TreeGrafter"/>
</dbReference>
<sequence>MKHFVIPKIKRDKDGNVTQESRKTEFRGEQKDKVEKIGLVEDLNKGAKPVVVLQKLSLDDVQKFIKDREDKSRGSCFKPNKNKSSKSNKGSIDQSVLKELPPELLAEIESTMPLCERVKMNKRKRSTVNEKPKYAEISSDEDNDSEEAFESSRKRHKKDRDEAWEYEEHDRRSSGDHRRSGHYHEGRRTSGSGRYRNRSPDDSDMDDYSPPPSLSEVARKMKKKEKQKKRKAYEPKLTPEEMMDSSTFKRFTASIENILDNLEDMDFTAFGDDDEIPQELLLGKHQLSELGSESAKIKAMGIMDKLSTDKTVKVLNILEKNIQDGSKLSTLLNHNNDTEDEERLWRDLIMERVTKSADACLTAINIMTSPNMPKAVYIEDVIERVIQYTKFHLQNTLYPQYDPVYRVDPHGGCVLSSKAKRAKCSTHKQRVIVMLYNKVCDIVSSLSELLEIQLLTDTTILQVSSMGITPFFVENVSELQLCAIKLVTAVKRYYLGPKIFGLFCLFCFILVLMLSFLINRLNSSDTDGEPMYIQMVTALVLQLIQCVVHLPSAEKDSNSEEESNKKVDQDVLITNSYETAMRTAQNFLSIFLKKCGSKQGEEDYRPLFENFIQDLLSTVNKPEWPAAELLLSLLGRLLVHQFSNKSTEMALRVASLDYLGTVAARLRKDAVTSKMDQGSIARILKQVSGGEDEIQQLQKALLDYLDENTETDASLVFSRKFYVAQWFRDTTMETEKAIKSQKDEDASEGTHHAKDVETTGQIMHRAESRKKFLRSIIKTAPSQFSIFKMNSDTVDYEDACLIVRYLASMRPFAQSFDIYLTQILRVLGENAIAVRTKAMKCLSEVVAVDPSILARLDMQRGVHGRLMDNSTSVREAAVELLGRFVLCRPQLAEQYYDMLIERILDTGISVRKRVIKILRDICIEQPTFPKITEMCVKMIRRVNDEEGIKKLVNETFQKLWFTPTPHHDKEAMTRKILNITDVVAACRDTGYDWFEQLLQNLLKSEEDASYKPVKKACTQLVDNLVEHILKYEESLSDSDNKGVNSGRLVACITTLFLFSKIRPQLMVKHAMTMQPYLTTKCSTQNDFMVICNVAKILELVVPLMEHPSETFLATIEEDLMKLIIKYGMTGYTMIKHCDQNFYLTAGALSKLKSQHQEDPNSTILTANKPALLRSLFTVGALCRHFDFDQEDFKGNSKVNIKDKVLELLMYFTKHSDEEVQTKAIIGLGFAFIQHPSLMFEQEVKTLYNSILSDKNCSVNLKIQVLKNLQTYLQEEDTRMQQADRDWKKVAKQEDLKEMGDISSGMSSSIMQLYLKQVLEAFFHTQSSVRHFALNVIALTLNQGLIHPVQCVPYLIAMGTDPEPSMRNKADQQLVEIDKKYAGFIHMKAVAGMKMSYQVQQAINTCPKDPVRGFRHDESSSALCSHLYSMIRGNRQHRRAFLISLLNLFDDTAHLFVTSNFNFEYQPVMILERFFRNVHDATYSNFGMCVNFSILQSMVKDKKKERKPSSDEETESDSNSGSESESEEEASKPRRLRKRVDSDSDSDEENDINAVMKCLPENSAPLIEFANVSQGILLLLMLKQHLKNLCGFSDSKIQKYSPSESAKVYDKAINRKTGVHFHPKQTLDFLRSDMANSKITEEVKRSIVKQYLDFKLLMEHLDPDEEEEDGEVSASTNARNKAITSLLGGGSPKNNAAETEDDESDGEDRGGGTSGVRRRRSQRISQRIT</sequence>
<keyword evidence="4 6" id="KW-0539">Nucleus</keyword>
<dbReference type="Gene3D" id="1.25.10.10">
    <property type="entry name" value="Leucine-rich Repeat Variant"/>
    <property type="match status" value="2"/>
</dbReference>